<accession>A0A812J683</accession>
<dbReference type="InterPro" id="IPR052992">
    <property type="entry name" value="SDR_member_12"/>
</dbReference>
<dbReference type="InterPro" id="IPR036291">
    <property type="entry name" value="NAD(P)-bd_dom_sf"/>
</dbReference>
<dbReference type="PANTHER" id="PTHR44656:SF7">
    <property type="entry name" value="DEHYDROGENASE_REDUCTASE SDR FAMILY MEMBER 12"/>
    <property type="match status" value="1"/>
</dbReference>
<dbReference type="EMBL" id="CAJNJA010005615">
    <property type="protein sequence ID" value="CAE7194310.1"/>
    <property type="molecule type" value="Genomic_DNA"/>
</dbReference>
<feature type="non-terminal residue" evidence="8">
    <location>
        <position position="1"/>
    </location>
</feature>
<comment type="subcellular location">
    <subcellularLocation>
        <location evidence="1">Membrane</location>
        <topology evidence="1">Multi-pass membrane protein</topology>
    </subcellularLocation>
</comment>
<protein>
    <submittedName>
        <fullName evidence="8">DHRS12 protein</fullName>
    </submittedName>
</protein>
<keyword evidence="9" id="KW-1185">Reference proteome</keyword>
<dbReference type="OrthoDB" id="421379at2759"/>
<sequence>MCDSTGGTVSGRDCIDLFRAVEASICWTVASPMVCVDTMAVSGSLSASAQLKLVAADSTVSSDPTSLIDACHPRRRTRLDTTAALVRRSKSRPTVGQYLHAYPDGYRHPSFCHSSGIFESAHGEAASRRDRCSSLPMYRANELRPLRITQRAVVQDGCGSLYNLATANFWFSRGGNIFKLVFVRSSWAGLEVREPGVLALIAVSGVLWVGGCLYLAKGELLEMARMIQRSNKIWYYTLAQDYLGFWNCVDWLAIIMTTVISISFGVLHIFIGDVNGKLGAMVTEVDGNGYPPLETYREIESSITGLFHFRAKPYNFPTDVRCAMGQAIVTYRFYTYGRQHFTQTGWKAHSASYGHGQDLQSFNLRGKVSVVTGANSGIGREIAEFLVARGSRVYMVCRNAERGQQAKDEIVQKTRSEDVHLLVADCGLASDVRRVAAELCEKEAAGIDCLVCNAGAMTQKKTLTAEGHEVTFATHLLHGTYLLTEQLRPVLGRKEGARVVVVSSGGMLNVKYNHNLATGKKGSYDRQMAYAYAKRGQVLLCEHWAKQPGEQIVFASCHPGWTDTPGVDHAYGSMKKWLEPMRTNWEGAEGICWLCVAPREQIESGAFYLDRKPQAKTIASWTSNTEKDVDDMVAAFQSLAPASGGIVSDFADAIVAMLDAERNLRLWLCIYPVVLLMRLFKSFAAQKRLAIVTDTFRMAYNDLMHFFIVFASVYFCMTVNAVIFFGQDILDFATIDRALHACFRAMLGDWDWDEMGKIGIHRAFAWFFFFMVVMVMILMNMLVAILMEAYGVVKEDAKHADSLLEQTKNILRRARQNKRKERVNLSSIWDALRKEHNNDEDALLSSERKITPSLLRDIVEGIPASQALRTLKNSQIDYDKKVDPAFELQDFKVGLTNMVTRLDYSALCATYLSEKIRQYQDLAKAEGRDTGGFDKALTTLNVQGLPLGELEGAQPTDVETYENSAEQALEKVKALARDHSTEMADGIAAILGEEMQELEKRQYNQRKAINTTCEQLQRLRDMVHHLSSTCADISNLTAQLGSSAGPAAAVRGEASAPRV</sequence>
<dbReference type="Pfam" id="PF08016">
    <property type="entry name" value="PKD_channel"/>
    <property type="match status" value="1"/>
</dbReference>
<feature type="coiled-coil region" evidence="5">
    <location>
        <begin position="797"/>
        <end position="824"/>
    </location>
</feature>
<keyword evidence="5" id="KW-0175">Coiled coil</keyword>
<dbReference type="InterPro" id="IPR002347">
    <property type="entry name" value="SDR_fam"/>
</dbReference>
<organism evidence="8 9">
    <name type="scientific">Symbiodinium necroappetens</name>
    <dbReference type="NCBI Taxonomy" id="1628268"/>
    <lineage>
        <taxon>Eukaryota</taxon>
        <taxon>Sar</taxon>
        <taxon>Alveolata</taxon>
        <taxon>Dinophyceae</taxon>
        <taxon>Suessiales</taxon>
        <taxon>Symbiodiniaceae</taxon>
        <taxon>Symbiodinium</taxon>
    </lineage>
</organism>
<dbReference type="SUPFAM" id="SSF51735">
    <property type="entry name" value="NAD(P)-binding Rossmann-fold domains"/>
    <property type="match status" value="1"/>
</dbReference>
<evidence type="ECO:0000256" key="4">
    <source>
        <dbReference type="ARBA" id="ARBA00023136"/>
    </source>
</evidence>
<evidence type="ECO:0000256" key="3">
    <source>
        <dbReference type="ARBA" id="ARBA00022989"/>
    </source>
</evidence>
<feature type="transmembrane region" description="Helical" evidence="6">
    <location>
        <begin position="764"/>
        <end position="787"/>
    </location>
</feature>
<dbReference type="Gene3D" id="3.40.50.720">
    <property type="entry name" value="NAD(P)-binding Rossmann-like Domain"/>
    <property type="match status" value="1"/>
</dbReference>
<dbReference type="InterPro" id="IPR013122">
    <property type="entry name" value="PKD1_2_channel"/>
</dbReference>
<keyword evidence="2 6" id="KW-0812">Transmembrane</keyword>
<keyword evidence="4 6" id="KW-0472">Membrane</keyword>
<feature type="transmembrane region" description="Helical" evidence="6">
    <location>
        <begin position="704"/>
        <end position="725"/>
    </location>
</feature>
<proteinExistence type="predicted"/>
<evidence type="ECO:0000256" key="6">
    <source>
        <dbReference type="SAM" id="Phobius"/>
    </source>
</evidence>
<dbReference type="Proteomes" id="UP000601435">
    <property type="component" value="Unassembled WGS sequence"/>
</dbReference>
<evidence type="ECO:0000313" key="8">
    <source>
        <dbReference type="EMBL" id="CAE7194310.1"/>
    </source>
</evidence>
<dbReference type="PANTHER" id="PTHR44656">
    <property type="entry name" value="DEHYDROGENASE/REDUCTASE SDR FAMILY MEMBER 12"/>
    <property type="match status" value="1"/>
</dbReference>
<keyword evidence="3 6" id="KW-1133">Transmembrane helix</keyword>
<reference evidence="8" key="1">
    <citation type="submission" date="2021-02" db="EMBL/GenBank/DDBJ databases">
        <authorList>
            <person name="Dougan E. K."/>
            <person name="Rhodes N."/>
            <person name="Thang M."/>
            <person name="Chan C."/>
        </authorList>
    </citation>
    <scope>NUCLEOTIDE SEQUENCE</scope>
</reference>
<feature type="domain" description="Polycystin cation channel PKD1/PKD2" evidence="7">
    <location>
        <begin position="673"/>
        <end position="792"/>
    </location>
</feature>
<evidence type="ECO:0000313" key="9">
    <source>
        <dbReference type="Proteomes" id="UP000601435"/>
    </source>
</evidence>
<dbReference type="GO" id="GO:0016020">
    <property type="term" value="C:membrane"/>
    <property type="evidence" value="ECO:0007669"/>
    <property type="project" value="UniProtKB-SubCell"/>
</dbReference>
<evidence type="ECO:0000256" key="5">
    <source>
        <dbReference type="SAM" id="Coils"/>
    </source>
</evidence>
<evidence type="ECO:0000259" key="7">
    <source>
        <dbReference type="Pfam" id="PF08016"/>
    </source>
</evidence>
<evidence type="ECO:0000256" key="2">
    <source>
        <dbReference type="ARBA" id="ARBA00022692"/>
    </source>
</evidence>
<dbReference type="AlphaFoldDB" id="A0A812J683"/>
<dbReference type="PRINTS" id="PR00081">
    <property type="entry name" value="GDHRDH"/>
</dbReference>
<dbReference type="Pfam" id="PF00106">
    <property type="entry name" value="adh_short"/>
    <property type="match status" value="1"/>
</dbReference>
<feature type="transmembrane region" description="Helical" evidence="6">
    <location>
        <begin position="197"/>
        <end position="216"/>
    </location>
</feature>
<evidence type="ECO:0000256" key="1">
    <source>
        <dbReference type="ARBA" id="ARBA00004141"/>
    </source>
</evidence>
<dbReference type="Gene3D" id="1.10.287.70">
    <property type="match status" value="1"/>
</dbReference>
<comment type="caution">
    <text evidence="8">The sequence shown here is derived from an EMBL/GenBank/DDBJ whole genome shotgun (WGS) entry which is preliminary data.</text>
</comment>
<feature type="transmembrane region" description="Helical" evidence="6">
    <location>
        <begin position="251"/>
        <end position="271"/>
    </location>
</feature>
<gene>
    <name evidence="8" type="primary">DHRS12</name>
    <name evidence="8" type="ORF">SNEC2469_LOCUS1284</name>
</gene>
<name>A0A812J683_9DINO</name>